<protein>
    <submittedName>
        <fullName evidence="2">Uncharacterized protein</fullName>
    </submittedName>
</protein>
<evidence type="ECO:0000313" key="3">
    <source>
        <dbReference type="Proteomes" id="UP000015102"/>
    </source>
</evidence>
<reference evidence="3" key="1">
    <citation type="submission" date="2013-02" db="EMBL/GenBank/DDBJ databases">
        <authorList>
            <person name="Hughes D."/>
        </authorList>
    </citation>
    <scope>NUCLEOTIDE SEQUENCE</scope>
    <source>
        <strain>Durham</strain>
        <strain evidence="3">NC isolate 2 -- Noor lab</strain>
    </source>
</reference>
<dbReference type="Proteomes" id="UP000015102">
    <property type="component" value="Unassembled WGS sequence"/>
</dbReference>
<evidence type="ECO:0000256" key="1">
    <source>
        <dbReference type="SAM" id="Coils"/>
    </source>
</evidence>
<sequence length="124" mass="14996">MEHFSEQKLRIRNEVENITHEISKLWAAMFPRDICNANYDALLEHTKEFYNDLLMETSEKKEAIEQEIENFYDEADNLKRLLQVDFELELPDRSATLFETRNFLDNSLKDLRERLQKRKDQIVE</sequence>
<dbReference type="OMA" id="DICNANY"/>
<dbReference type="HOGENOM" id="CLU_2006518_0_0_1"/>
<name>T1GQ41_MEGSC</name>
<dbReference type="AlphaFoldDB" id="T1GQ41"/>
<dbReference type="STRING" id="36166.T1GQ41"/>
<dbReference type="Pfam" id="PF03999">
    <property type="entry name" value="MAP65_ASE1"/>
    <property type="match status" value="1"/>
</dbReference>
<keyword evidence="1" id="KW-0175">Coiled coil</keyword>
<keyword evidence="3" id="KW-1185">Reference proteome</keyword>
<accession>T1GQ41</accession>
<feature type="coiled-coil region" evidence="1">
    <location>
        <begin position="47"/>
        <end position="121"/>
    </location>
</feature>
<reference evidence="2" key="2">
    <citation type="submission" date="2015-06" db="UniProtKB">
        <authorList>
            <consortium name="EnsemblMetazoa"/>
        </authorList>
    </citation>
    <scope>IDENTIFICATION</scope>
</reference>
<organism evidence="2 3">
    <name type="scientific">Megaselia scalaris</name>
    <name type="common">Humpbacked fly</name>
    <name type="synonym">Phora scalaris</name>
    <dbReference type="NCBI Taxonomy" id="36166"/>
    <lineage>
        <taxon>Eukaryota</taxon>
        <taxon>Metazoa</taxon>
        <taxon>Ecdysozoa</taxon>
        <taxon>Arthropoda</taxon>
        <taxon>Hexapoda</taxon>
        <taxon>Insecta</taxon>
        <taxon>Pterygota</taxon>
        <taxon>Neoptera</taxon>
        <taxon>Endopterygota</taxon>
        <taxon>Diptera</taxon>
        <taxon>Brachycera</taxon>
        <taxon>Muscomorpha</taxon>
        <taxon>Platypezoidea</taxon>
        <taxon>Phoridae</taxon>
        <taxon>Megaseliini</taxon>
        <taxon>Megaselia</taxon>
    </lineage>
</organism>
<dbReference type="EMBL" id="CAQQ02064830">
    <property type="status" value="NOT_ANNOTATED_CDS"/>
    <property type="molecule type" value="Genomic_DNA"/>
</dbReference>
<evidence type="ECO:0000313" key="2">
    <source>
        <dbReference type="EnsemblMetazoa" id="MESCA005741-PA"/>
    </source>
</evidence>
<proteinExistence type="predicted"/>
<dbReference type="EnsemblMetazoa" id="MESCA005741-RA">
    <property type="protein sequence ID" value="MESCA005741-PA"/>
    <property type="gene ID" value="MESCA005741"/>
</dbReference>